<protein>
    <recommendedName>
        <fullName evidence="3">Restriction of telomere capping protein 1</fullName>
    </recommendedName>
</protein>
<evidence type="ECO:0000313" key="15">
    <source>
        <dbReference type="Proteomes" id="UP000054304"/>
    </source>
</evidence>
<evidence type="ECO:0000256" key="8">
    <source>
        <dbReference type="ARBA" id="ARBA00022771"/>
    </source>
</evidence>
<dbReference type="Pfam" id="PF17120">
    <property type="entry name" value="zf-RING_16"/>
    <property type="match status" value="1"/>
</dbReference>
<evidence type="ECO:0000256" key="9">
    <source>
        <dbReference type="ARBA" id="ARBA00022833"/>
    </source>
</evidence>
<evidence type="ECO:0000256" key="2">
    <source>
        <dbReference type="ARBA" id="ARBA00008863"/>
    </source>
</evidence>
<evidence type="ECO:0000256" key="5">
    <source>
        <dbReference type="ARBA" id="ARBA00022574"/>
    </source>
</evidence>
<evidence type="ECO:0000256" key="3">
    <source>
        <dbReference type="ARBA" id="ARBA00015098"/>
    </source>
</evidence>
<sequence length="1285" mass="143162">MDRSVSPSLRDATTLSGSRLANSLSKLSNSGKQHHRPSVNDSIYGISPKTSYGSRYTTTGYAPSIEGVQENSSTSFQTDRARNYVSTGQIRSSGLKYSLQVSKELSSIDKINDPRLKSIVVAGKNHLGLYEFDNETEKIRCVHDYLQSTNDHGPSNARSFKKLSTISDVKTGFYNYRNYVATCGTSNSVSIYDINKAHANTGPLATVLSKHTRSINSVDFNMSQTSLIISGGQDGCVKVWDLRSNDRHRNKSDITINSGSDSVRDVKWQPTFDTISYDSVSGVANRGHKFASIHDSGLLLTYDLRQPSQAENRINAHTGPGLCLSWHPVYEYIMTGGRDGKCCLWNVSVRNPNLVGNPSAHQSNSFGSTNTLLTPTYSINPTVTASDVMVNTAHPLTKLKFRPSNVENVFNSVVALSSLGENSDVSLYSLSRPFVPKNVLTTTTPSCGFVWWDENFIFNIDKQNTITGWDLEREPTALDNLAKNVIGWRDIEGDGMLFLSQERGGYEQTQRSSIDPQTEKRNLSQSRKSVNSVNNLFSGNVLRHNSSTSSFSASTSQQGTAAAFMDRPSYPRSGTSYNFKNLHGQPLGSYNSQSNQHHNSITSISTSSTVLDSGGEYISPRVISLDLPHLMNRIMSSSSPNAANRSNMADFQALKESPVEVFKFLARELRFSHVVENLNAASEVAASAPSEASSQSEDDMDIKKHLINQFGLAEDNTWTKFIKNAPHNDKELNEVENAHQSNDTDASNSSLRSHFSSKADVNKMDDAVQLRKNSSVERNGIVAKKRIEHFIELISICDHNAETYLFVEDLSNFKIWMMLRDSLLWDLRQVADKVKLDTSDSVSDVIDESGNLVEMARKMRRSSEASEYSSFSASEIASTQLSGSLSKHRDELNQDNLSRASSSSNIKAQTSQSLESDRDHLLFYSDSRRTTPEASSSKSGPGELRKLQPLAEDNDDVAIEEEDESQETEFQQQTQGIPILRNAGRRISFVDNFINNLRSPKSSHDDRDSSVHKTTHPFTSRRSMRHSFSSSLVSPGSSKLSGRNQKYQSNSFASLEEPSEQLFRRSIDANESLGIKLQSNSGTQQSMISQMLKNNKKNETVPPWDSSKLIKKYFDESVENGNVLLTIAIILLFQTTFRVASTVVVKNALAEFFDLLHKYELFETAADLVKNCPWDDILGSGTGQCTVRIYCETCKKLLVNERSKEKFMTERKQTGDAQVMNRFGYWYCDACSRRNTLCVICERPLKKLAMCVLNCGHMGHFECLQNWFMHDQMDSCPCGCLGKLI</sequence>
<feature type="domain" description="RING-type" evidence="13">
    <location>
        <begin position="1238"/>
        <end position="1277"/>
    </location>
</feature>
<dbReference type="PANTHER" id="PTHR46200">
    <property type="entry name" value="GATOR COMPLEX PROTEIN WDR24"/>
    <property type="match status" value="1"/>
</dbReference>
<feature type="region of interest" description="Disordered" evidence="12">
    <location>
        <begin position="882"/>
        <end position="951"/>
    </location>
</feature>
<evidence type="ECO:0000313" key="14">
    <source>
        <dbReference type="EMBL" id="CEP64758.1"/>
    </source>
</evidence>
<keyword evidence="8 10" id="KW-0863">Zinc-finger</keyword>
<dbReference type="STRING" id="1245769.A0A0C7NEG0"/>
<evidence type="ECO:0000256" key="11">
    <source>
        <dbReference type="PROSITE-ProRule" id="PRU00221"/>
    </source>
</evidence>
<dbReference type="Pfam" id="PF00400">
    <property type="entry name" value="WD40"/>
    <property type="match status" value="2"/>
</dbReference>
<dbReference type="InterPro" id="IPR001841">
    <property type="entry name" value="Znf_RING"/>
</dbReference>
<keyword evidence="4" id="KW-0926">Vacuole</keyword>
<feature type="region of interest" description="Disordered" evidence="12">
    <location>
        <begin position="506"/>
        <end position="529"/>
    </location>
</feature>
<dbReference type="PROSITE" id="PS00678">
    <property type="entry name" value="WD_REPEATS_1"/>
    <property type="match status" value="2"/>
</dbReference>
<feature type="compositionally biased region" description="Polar residues" evidence="12">
    <location>
        <begin position="738"/>
        <end position="756"/>
    </location>
</feature>
<dbReference type="InterPro" id="IPR001680">
    <property type="entry name" value="WD40_rpt"/>
</dbReference>
<feature type="compositionally biased region" description="Low complexity" evidence="12">
    <location>
        <begin position="1026"/>
        <end position="1041"/>
    </location>
</feature>
<dbReference type="InterPro" id="IPR037590">
    <property type="entry name" value="WDR24"/>
</dbReference>
<dbReference type="GO" id="GO:0061700">
    <property type="term" value="C:GATOR2 complex"/>
    <property type="evidence" value="ECO:0007669"/>
    <property type="project" value="TreeGrafter"/>
</dbReference>
<feature type="compositionally biased region" description="Low complexity" evidence="12">
    <location>
        <begin position="546"/>
        <end position="564"/>
    </location>
</feature>
<keyword evidence="5 11" id="KW-0853">WD repeat</keyword>
<dbReference type="GeneID" id="34688324"/>
<organism evidence="14 15">
    <name type="scientific">Lachancea lanzarotensis</name>
    <dbReference type="NCBI Taxonomy" id="1245769"/>
    <lineage>
        <taxon>Eukaryota</taxon>
        <taxon>Fungi</taxon>
        <taxon>Dikarya</taxon>
        <taxon>Ascomycota</taxon>
        <taxon>Saccharomycotina</taxon>
        <taxon>Saccharomycetes</taxon>
        <taxon>Saccharomycetales</taxon>
        <taxon>Saccharomycetaceae</taxon>
        <taxon>Lachancea</taxon>
    </lineage>
</organism>
<name>A0A0C7NEG0_9SACH</name>
<dbReference type="Gene3D" id="2.130.10.10">
    <property type="entry name" value="YVTN repeat-like/Quinoprotein amine dehydrogenase"/>
    <property type="match status" value="2"/>
</dbReference>
<keyword evidence="9" id="KW-0862">Zinc</keyword>
<dbReference type="CDD" id="cd16488">
    <property type="entry name" value="mRING-H2-C3H3C2_Mio-like"/>
    <property type="match status" value="1"/>
</dbReference>
<dbReference type="RefSeq" id="XP_022630962.1">
    <property type="nucleotide sequence ID" value="XM_022773254.1"/>
</dbReference>
<dbReference type="PROSITE" id="PS50089">
    <property type="entry name" value="ZF_RING_2"/>
    <property type="match status" value="1"/>
</dbReference>
<dbReference type="GO" id="GO:0005774">
    <property type="term" value="C:vacuolar membrane"/>
    <property type="evidence" value="ECO:0007669"/>
    <property type="project" value="TreeGrafter"/>
</dbReference>
<dbReference type="GO" id="GO:1904263">
    <property type="term" value="P:positive regulation of TORC1 signaling"/>
    <property type="evidence" value="ECO:0007669"/>
    <property type="project" value="TreeGrafter"/>
</dbReference>
<feature type="region of interest" description="Disordered" evidence="12">
    <location>
        <begin position="545"/>
        <end position="567"/>
    </location>
</feature>
<feature type="compositionally biased region" description="Polar residues" evidence="12">
    <location>
        <begin position="507"/>
        <end position="516"/>
    </location>
</feature>
<dbReference type="GO" id="GO:0008270">
    <property type="term" value="F:zinc ion binding"/>
    <property type="evidence" value="ECO:0007669"/>
    <property type="project" value="UniProtKB-KW"/>
</dbReference>
<dbReference type="InterPro" id="IPR036322">
    <property type="entry name" value="WD40_repeat_dom_sf"/>
</dbReference>
<dbReference type="GO" id="GO:0016239">
    <property type="term" value="P:positive regulation of macroautophagy"/>
    <property type="evidence" value="ECO:0007669"/>
    <property type="project" value="TreeGrafter"/>
</dbReference>
<feature type="region of interest" description="Disordered" evidence="12">
    <location>
        <begin position="998"/>
        <end position="1053"/>
    </location>
</feature>
<dbReference type="HOGENOM" id="CLU_008512_0_0_1"/>
<keyword evidence="7" id="KW-0677">Repeat</keyword>
<feature type="compositionally biased region" description="Polar residues" evidence="12">
    <location>
        <begin position="894"/>
        <end position="914"/>
    </location>
</feature>
<evidence type="ECO:0000256" key="1">
    <source>
        <dbReference type="ARBA" id="ARBA00004116"/>
    </source>
</evidence>
<feature type="compositionally biased region" description="Polar residues" evidence="12">
    <location>
        <begin position="1042"/>
        <end position="1053"/>
    </location>
</feature>
<evidence type="ECO:0000256" key="4">
    <source>
        <dbReference type="ARBA" id="ARBA00022554"/>
    </source>
</evidence>
<dbReference type="Proteomes" id="UP000054304">
    <property type="component" value="Unassembled WGS sequence"/>
</dbReference>
<dbReference type="SUPFAM" id="SSF50978">
    <property type="entry name" value="WD40 repeat-like"/>
    <property type="match status" value="1"/>
</dbReference>
<dbReference type="GO" id="GO:0005829">
    <property type="term" value="C:cytosol"/>
    <property type="evidence" value="ECO:0007669"/>
    <property type="project" value="TreeGrafter"/>
</dbReference>
<feature type="repeat" description="WD" evidence="11">
    <location>
        <begin position="208"/>
        <end position="250"/>
    </location>
</feature>
<dbReference type="PANTHER" id="PTHR46200:SF1">
    <property type="entry name" value="GATOR COMPLEX PROTEIN WDR24"/>
    <property type="match status" value="1"/>
</dbReference>
<dbReference type="PROSITE" id="PS50082">
    <property type="entry name" value="WD_REPEATS_2"/>
    <property type="match status" value="2"/>
</dbReference>
<reference evidence="14 15" key="1">
    <citation type="submission" date="2014-12" db="EMBL/GenBank/DDBJ databases">
        <authorList>
            <person name="Neuveglise Cecile"/>
        </authorList>
    </citation>
    <scope>NUCLEOTIDE SEQUENCE [LARGE SCALE GENOMIC DNA]</scope>
    <source>
        <strain evidence="14 15">CBS 12615</strain>
    </source>
</reference>
<accession>A0A0C7NEG0</accession>
<proteinExistence type="inferred from homology"/>
<dbReference type="OrthoDB" id="60955at2759"/>
<feature type="region of interest" description="Disordered" evidence="12">
    <location>
        <begin position="737"/>
        <end position="757"/>
    </location>
</feature>
<comment type="subcellular location">
    <subcellularLocation>
        <location evidence="1">Vacuole</location>
    </subcellularLocation>
</comment>
<feature type="compositionally biased region" description="Basic and acidic residues" evidence="12">
    <location>
        <begin position="1002"/>
        <end position="1011"/>
    </location>
</feature>
<evidence type="ECO:0000256" key="10">
    <source>
        <dbReference type="PROSITE-ProRule" id="PRU00175"/>
    </source>
</evidence>
<feature type="region of interest" description="Disordered" evidence="12">
    <location>
        <begin position="27"/>
        <end position="46"/>
    </location>
</feature>
<comment type="similarity">
    <text evidence="2">Belongs to the WD repeat RTC1 family.</text>
</comment>
<feature type="compositionally biased region" description="Basic and acidic residues" evidence="12">
    <location>
        <begin position="915"/>
        <end position="931"/>
    </location>
</feature>
<feature type="repeat" description="WD" evidence="11">
    <location>
        <begin position="314"/>
        <end position="348"/>
    </location>
</feature>
<dbReference type="InterPro" id="IPR019775">
    <property type="entry name" value="WD40_repeat_CS"/>
</dbReference>
<evidence type="ECO:0000259" key="13">
    <source>
        <dbReference type="PROSITE" id="PS50089"/>
    </source>
</evidence>
<dbReference type="InterPro" id="IPR049566">
    <property type="entry name" value="WDR59_RTC1-like_RING_Znf"/>
</dbReference>
<dbReference type="SMART" id="SM00320">
    <property type="entry name" value="WD40"/>
    <property type="match status" value="4"/>
</dbReference>
<dbReference type="PROSITE" id="PS50294">
    <property type="entry name" value="WD_REPEATS_REGION"/>
    <property type="match status" value="1"/>
</dbReference>
<gene>
    <name evidence="14" type="ORF">LALA0_S13e02344g</name>
</gene>
<keyword evidence="15" id="KW-1185">Reference proteome</keyword>
<evidence type="ECO:0000256" key="7">
    <source>
        <dbReference type="ARBA" id="ARBA00022737"/>
    </source>
</evidence>
<evidence type="ECO:0000256" key="12">
    <source>
        <dbReference type="SAM" id="MobiDB-lite"/>
    </source>
</evidence>
<dbReference type="InterPro" id="IPR015943">
    <property type="entry name" value="WD40/YVTN_repeat-like_dom_sf"/>
</dbReference>
<dbReference type="EMBL" id="LN736372">
    <property type="protein sequence ID" value="CEP64758.1"/>
    <property type="molecule type" value="Genomic_DNA"/>
</dbReference>
<evidence type="ECO:0000256" key="6">
    <source>
        <dbReference type="ARBA" id="ARBA00022723"/>
    </source>
</evidence>
<keyword evidence="6" id="KW-0479">Metal-binding</keyword>